<accession>A0A9W8VAY1</accession>
<keyword evidence="3" id="KW-1185">Reference proteome</keyword>
<protein>
    <submittedName>
        <fullName evidence="2">Uncharacterized protein</fullName>
    </submittedName>
</protein>
<comment type="caution">
    <text evidence="2">The sequence shown here is derived from an EMBL/GenBank/DDBJ whole genome shotgun (WGS) entry which is preliminary data.</text>
</comment>
<feature type="chain" id="PRO_5040924655" evidence="1">
    <location>
        <begin position="18"/>
        <end position="133"/>
    </location>
</feature>
<sequence>MHTPILFVGYAISLVSAGCFSGGATWDQDRFYALQAAQTHCGDGSLNGDYYSEQVKSACVNLSSLKKVDFHIRADNTVFENSPIPLTSGECTTRLHKEINGCDNGGESWWEMTKDGKTYGRLLFTSDPGEGQC</sequence>
<dbReference type="OrthoDB" id="4825549at2759"/>
<evidence type="ECO:0000313" key="3">
    <source>
        <dbReference type="Proteomes" id="UP001152049"/>
    </source>
</evidence>
<feature type="signal peptide" evidence="1">
    <location>
        <begin position="1"/>
        <end position="17"/>
    </location>
</feature>
<dbReference type="AlphaFoldDB" id="A0A9W8VAY1"/>
<organism evidence="2 3">
    <name type="scientific">Fusarium torreyae</name>
    <dbReference type="NCBI Taxonomy" id="1237075"/>
    <lineage>
        <taxon>Eukaryota</taxon>
        <taxon>Fungi</taxon>
        <taxon>Dikarya</taxon>
        <taxon>Ascomycota</taxon>
        <taxon>Pezizomycotina</taxon>
        <taxon>Sordariomycetes</taxon>
        <taxon>Hypocreomycetidae</taxon>
        <taxon>Hypocreales</taxon>
        <taxon>Nectriaceae</taxon>
        <taxon>Fusarium</taxon>
    </lineage>
</organism>
<evidence type="ECO:0000313" key="2">
    <source>
        <dbReference type="EMBL" id="KAJ4252353.1"/>
    </source>
</evidence>
<proteinExistence type="predicted"/>
<evidence type="ECO:0000256" key="1">
    <source>
        <dbReference type="SAM" id="SignalP"/>
    </source>
</evidence>
<name>A0A9W8VAY1_9HYPO</name>
<keyword evidence="1" id="KW-0732">Signal</keyword>
<dbReference type="Proteomes" id="UP001152049">
    <property type="component" value="Unassembled WGS sequence"/>
</dbReference>
<dbReference type="EMBL" id="JAOQAZ010000026">
    <property type="protein sequence ID" value="KAJ4252353.1"/>
    <property type="molecule type" value="Genomic_DNA"/>
</dbReference>
<gene>
    <name evidence="2" type="ORF">NW762_010951</name>
</gene>
<reference evidence="2" key="1">
    <citation type="submission" date="2022-09" db="EMBL/GenBank/DDBJ databases">
        <title>Fusarium specimens isolated from Avocado Roots.</title>
        <authorList>
            <person name="Stajich J."/>
            <person name="Roper C."/>
            <person name="Heimlech-Rivalta G."/>
        </authorList>
    </citation>
    <scope>NUCLEOTIDE SEQUENCE</scope>
    <source>
        <strain evidence="2">CF00136</strain>
    </source>
</reference>